<protein>
    <submittedName>
        <fullName evidence="3">Cytochrome c biogenesis protein CcmA</fullName>
    </submittedName>
</protein>
<gene>
    <name evidence="3" type="ORF">NCTC12722_03763</name>
</gene>
<dbReference type="Gene3D" id="3.40.50.300">
    <property type="entry name" value="P-loop containing nucleotide triphosphate hydrolases"/>
    <property type="match status" value="1"/>
</dbReference>
<keyword evidence="1" id="KW-0175">Coiled coil</keyword>
<feature type="domain" description="Protein CR006 P-loop" evidence="2">
    <location>
        <begin position="32"/>
        <end position="748"/>
    </location>
</feature>
<dbReference type="Pfam" id="PF13166">
    <property type="entry name" value="AAA_13"/>
    <property type="match status" value="1"/>
</dbReference>
<dbReference type="OrthoDB" id="9789562at2"/>
<evidence type="ECO:0000259" key="2">
    <source>
        <dbReference type="Pfam" id="PF13166"/>
    </source>
</evidence>
<reference evidence="3 4" key="1">
    <citation type="submission" date="2018-06" db="EMBL/GenBank/DDBJ databases">
        <authorList>
            <consortium name="Pathogen Informatics"/>
            <person name="Doyle S."/>
        </authorList>
    </citation>
    <scope>NUCLEOTIDE SEQUENCE [LARGE SCALE GENOMIC DNA]</scope>
    <source>
        <strain evidence="3 4">NCTC12722</strain>
    </source>
</reference>
<dbReference type="PANTHER" id="PTHR32182:SF0">
    <property type="entry name" value="DNA REPLICATION AND REPAIR PROTEIN RECF"/>
    <property type="match status" value="1"/>
</dbReference>
<dbReference type="PANTHER" id="PTHR32182">
    <property type="entry name" value="DNA REPLICATION AND REPAIR PROTEIN RECF"/>
    <property type="match status" value="1"/>
</dbReference>
<evidence type="ECO:0000313" key="3">
    <source>
        <dbReference type="EMBL" id="SUU86535.1"/>
    </source>
</evidence>
<sequence length="774" mass="85320">MVGVFTRRGAVVSIIKNIRQLKGATVLAERTEKCDDLAFSKFNLVYGFNGSGKSTLSRVFSTLQNSARHQHLPEDCTFKVEMTDGKVYSCPDQLAGLEKRVCVFNQDFIEENLRWREGTVNAVFTLSAEQGAAVAELTKLELDKPGIFQRIGAAEKVQVARQKAFALYKRDRARSISELLRQTGRKYEAGQLAEDYSSLAYDKKSVLSQDELDSARATCERVDAPEKLEPVAFPVAEIIASIKASIELGSKTVGSVAVEGLDEHPTMVPWVKSGYDYHLNHDLSSCLFCGGDISVERLKQLGAAFDEKVSAFISRLKTENISVGKVIETLKLAVASLPPAERVALQFRGQFAEAEARLKAEAETASSLLVRAADVLRIRDAAPMSPVAAELPDDSLIDAIGVKLVAAVNDLNAVCDEHNKVSDAFNSHQEEARLAIRKHFLADGSATYKSLERDQSEAEVATEEARQTFANLEADIVGLKAKVQQHAPSADKINELVKAYLGHGELAVVPVEKGYELHRHGKLAKGTPSEGEKTAIALCYFLTTLEADGRKQKDLIVVVDDPISSLDTKAMHYACGVILGRLNKVAQLFVLTHNQHCMNEIKKAWKGLARSAPPIARLLFIDVKLPVGETRRQASIVEMPTLLRELDSEYQFAVQKVLHFEAAGEGHFDYVLMMPNMMRRVLEIFLAFRLPRAGNLKDKLKDIGEAHPELDKVRLVALERLVQVESHSDSLDDLTGHSAMTVEESRDANAALINLMKEVDPPHLVALRKYCNPA</sequence>
<proteinExistence type="predicted"/>
<dbReference type="GO" id="GO:0006302">
    <property type="term" value="P:double-strand break repair"/>
    <property type="evidence" value="ECO:0007669"/>
    <property type="project" value="TreeGrafter"/>
</dbReference>
<dbReference type="InterPro" id="IPR027417">
    <property type="entry name" value="P-loop_NTPase"/>
</dbReference>
<dbReference type="SUPFAM" id="SSF52540">
    <property type="entry name" value="P-loop containing nucleoside triphosphate hydrolases"/>
    <property type="match status" value="1"/>
</dbReference>
<dbReference type="InterPro" id="IPR026866">
    <property type="entry name" value="CR006_AAA"/>
</dbReference>
<name>A0A380WEF7_AFIFE</name>
<feature type="coiled-coil region" evidence="1">
    <location>
        <begin position="448"/>
        <end position="482"/>
    </location>
</feature>
<accession>A0A380WEF7</accession>
<evidence type="ECO:0000313" key="4">
    <source>
        <dbReference type="Proteomes" id="UP000254343"/>
    </source>
</evidence>
<dbReference type="Proteomes" id="UP000254343">
    <property type="component" value="Unassembled WGS sequence"/>
</dbReference>
<evidence type="ECO:0000256" key="1">
    <source>
        <dbReference type="SAM" id="Coils"/>
    </source>
</evidence>
<dbReference type="AlphaFoldDB" id="A0A380WEF7"/>
<dbReference type="EMBL" id="UIGB01000001">
    <property type="protein sequence ID" value="SUU86535.1"/>
    <property type="molecule type" value="Genomic_DNA"/>
</dbReference>
<dbReference type="GO" id="GO:0000731">
    <property type="term" value="P:DNA synthesis involved in DNA repair"/>
    <property type="evidence" value="ECO:0007669"/>
    <property type="project" value="TreeGrafter"/>
</dbReference>
<organism evidence="3 4">
    <name type="scientific">Afipia felis</name>
    <name type="common">Cat scratch disease bacillus</name>
    <dbReference type="NCBI Taxonomy" id="1035"/>
    <lineage>
        <taxon>Bacteria</taxon>
        <taxon>Pseudomonadati</taxon>
        <taxon>Pseudomonadota</taxon>
        <taxon>Alphaproteobacteria</taxon>
        <taxon>Hyphomicrobiales</taxon>
        <taxon>Nitrobacteraceae</taxon>
        <taxon>Afipia</taxon>
    </lineage>
</organism>